<dbReference type="Pfam" id="PF00482">
    <property type="entry name" value="T2SSF"/>
    <property type="match status" value="1"/>
</dbReference>
<proteinExistence type="predicted"/>
<dbReference type="PANTHER" id="PTHR35402:SF1">
    <property type="entry name" value="TYPE II SECRETION SYSTEM PROTEIN GSPF DOMAIN-CONTAINING PROTEIN"/>
    <property type="match status" value="1"/>
</dbReference>
<feature type="transmembrane region" description="Helical" evidence="7">
    <location>
        <begin position="276"/>
        <end position="297"/>
    </location>
</feature>
<dbReference type="EMBL" id="LNQE01001698">
    <property type="protein sequence ID" value="KUG14129.1"/>
    <property type="molecule type" value="Genomic_DNA"/>
</dbReference>
<feature type="transmembrane region" description="Helical" evidence="7">
    <location>
        <begin position="360"/>
        <end position="377"/>
    </location>
</feature>
<keyword evidence="4 7" id="KW-1133">Transmembrane helix</keyword>
<evidence type="ECO:0000256" key="1">
    <source>
        <dbReference type="ARBA" id="ARBA00004651"/>
    </source>
</evidence>
<sequence>MGLKDLFRSKGKPPAGQEPGREDAPGKSPDVPGRSRSDTISHLLSREKPARVDLGEREKTAFEREHDAIVTRIEKYRASEHGIGRLLRHPFRVITETPIKSLFVTVPLALLIFFIGTALIIRDYGLNALYLSTIVDDLLILAMFIIAVPLAILDFRESSRTRHIEEALPNFYRDLAGMNDSGMTLPNAVHLVAQSDYSTLTPYIRKLDNEMSWNTTFIEAIERFRHRVSTPLTDRSIDLIAKASKAGGDVSEVLRAASKDSYEFVTLRTERRNNMLIYVVIVLISFFVFVFVIYILVTTFLSVMATAGSAASATSSGAQFGGDVDLPLYTRLFTHAALIQGFFSGLVAGQMGEGRAVAGLKYSVLMVLIAWIMFRFFV</sequence>
<feature type="domain" description="Type II secretion system protein GspF" evidence="8">
    <location>
        <begin position="171"/>
        <end position="297"/>
    </location>
</feature>
<accession>A0A0W8EZY7</accession>
<protein>
    <submittedName>
        <fullName evidence="9">Transporter</fullName>
    </submittedName>
</protein>
<reference evidence="9" key="1">
    <citation type="journal article" date="2015" name="Proc. Natl. Acad. Sci. U.S.A.">
        <title>Networks of energetic and metabolic interactions define dynamics in microbial communities.</title>
        <authorList>
            <person name="Embree M."/>
            <person name="Liu J.K."/>
            <person name="Al-Bassam M.M."/>
            <person name="Zengler K."/>
        </authorList>
    </citation>
    <scope>NUCLEOTIDE SEQUENCE</scope>
</reference>
<evidence type="ECO:0000256" key="7">
    <source>
        <dbReference type="SAM" id="Phobius"/>
    </source>
</evidence>
<evidence type="ECO:0000313" key="9">
    <source>
        <dbReference type="EMBL" id="KUG14129.1"/>
    </source>
</evidence>
<evidence type="ECO:0000256" key="3">
    <source>
        <dbReference type="ARBA" id="ARBA00022692"/>
    </source>
</evidence>
<keyword evidence="3 7" id="KW-0812">Transmembrane</keyword>
<keyword evidence="2" id="KW-1003">Cell membrane</keyword>
<feature type="transmembrane region" description="Helical" evidence="7">
    <location>
        <begin position="102"/>
        <end position="122"/>
    </location>
</feature>
<dbReference type="AlphaFoldDB" id="A0A0W8EZY7"/>
<dbReference type="InterPro" id="IPR018076">
    <property type="entry name" value="T2SS_GspF_dom"/>
</dbReference>
<feature type="transmembrane region" description="Helical" evidence="7">
    <location>
        <begin position="328"/>
        <end position="348"/>
    </location>
</feature>
<dbReference type="InterPro" id="IPR056569">
    <property type="entry name" value="ArlJ-like"/>
</dbReference>
<gene>
    <name evidence="9" type="ORF">ASZ90_016235</name>
</gene>
<dbReference type="PANTHER" id="PTHR35402">
    <property type="entry name" value="INTEGRAL MEMBRANE PROTEIN-RELATED"/>
    <property type="match status" value="1"/>
</dbReference>
<feature type="transmembrane region" description="Helical" evidence="7">
    <location>
        <begin position="128"/>
        <end position="153"/>
    </location>
</feature>
<keyword evidence="5 7" id="KW-0472">Membrane</keyword>
<comment type="caution">
    <text evidence="9">The sequence shown here is derived from an EMBL/GenBank/DDBJ whole genome shotgun (WGS) entry which is preliminary data.</text>
</comment>
<evidence type="ECO:0000256" key="4">
    <source>
        <dbReference type="ARBA" id="ARBA00022989"/>
    </source>
</evidence>
<organism evidence="9">
    <name type="scientific">hydrocarbon metagenome</name>
    <dbReference type="NCBI Taxonomy" id="938273"/>
    <lineage>
        <taxon>unclassified sequences</taxon>
        <taxon>metagenomes</taxon>
        <taxon>ecological metagenomes</taxon>
    </lineage>
</organism>
<comment type="subcellular location">
    <subcellularLocation>
        <location evidence="1">Cell membrane</location>
        <topology evidence="1">Multi-pass membrane protein</topology>
    </subcellularLocation>
</comment>
<name>A0A0W8EZY7_9ZZZZ</name>
<evidence type="ECO:0000259" key="8">
    <source>
        <dbReference type="Pfam" id="PF00482"/>
    </source>
</evidence>
<feature type="region of interest" description="Disordered" evidence="6">
    <location>
        <begin position="1"/>
        <end position="42"/>
    </location>
</feature>
<evidence type="ECO:0000256" key="5">
    <source>
        <dbReference type="ARBA" id="ARBA00023136"/>
    </source>
</evidence>
<dbReference type="Gene3D" id="1.20.81.30">
    <property type="entry name" value="Type II secretion system (T2SS), domain F"/>
    <property type="match status" value="1"/>
</dbReference>
<evidence type="ECO:0000256" key="6">
    <source>
        <dbReference type="SAM" id="MobiDB-lite"/>
    </source>
</evidence>
<dbReference type="GO" id="GO:0005886">
    <property type="term" value="C:plasma membrane"/>
    <property type="evidence" value="ECO:0007669"/>
    <property type="project" value="UniProtKB-SubCell"/>
</dbReference>
<feature type="compositionally biased region" description="Basic and acidic residues" evidence="6">
    <location>
        <begin position="33"/>
        <end position="42"/>
    </location>
</feature>
<dbReference type="InterPro" id="IPR042094">
    <property type="entry name" value="T2SS_GspF_sf"/>
</dbReference>
<evidence type="ECO:0000256" key="2">
    <source>
        <dbReference type="ARBA" id="ARBA00022475"/>
    </source>
</evidence>